<comment type="caution">
    <text evidence="1">The sequence shown here is derived from an EMBL/GenBank/DDBJ whole genome shotgun (WGS) entry which is preliminary data.</text>
</comment>
<evidence type="ECO:0000313" key="1">
    <source>
        <dbReference type="EMBL" id="TGN19711.1"/>
    </source>
</evidence>
<reference evidence="1" key="1">
    <citation type="journal article" date="2019" name="PLoS Negl. Trop. Dis.">
        <title>Revisiting the worldwide diversity of Leptospira species in the environment.</title>
        <authorList>
            <person name="Vincent A.T."/>
            <person name="Schiettekatte O."/>
            <person name="Bourhy P."/>
            <person name="Veyrier F.J."/>
            <person name="Picardeau M."/>
        </authorList>
    </citation>
    <scope>NUCLEOTIDE SEQUENCE [LARGE SCALE GENOMIC DNA]</scope>
    <source>
        <strain evidence="1">201300427</strain>
    </source>
</reference>
<dbReference type="EMBL" id="RQHW01000028">
    <property type="protein sequence ID" value="TGN19711.1"/>
    <property type="molecule type" value="Genomic_DNA"/>
</dbReference>
<proteinExistence type="predicted"/>
<accession>A0A4R9M178</accession>
<organism evidence="1 2">
    <name type="scientific">Leptospira idonii</name>
    <dbReference type="NCBI Taxonomy" id="1193500"/>
    <lineage>
        <taxon>Bacteria</taxon>
        <taxon>Pseudomonadati</taxon>
        <taxon>Spirochaetota</taxon>
        <taxon>Spirochaetia</taxon>
        <taxon>Leptospirales</taxon>
        <taxon>Leptospiraceae</taxon>
        <taxon>Leptospira</taxon>
    </lineage>
</organism>
<dbReference type="OrthoDB" id="331205at2"/>
<evidence type="ECO:0000313" key="2">
    <source>
        <dbReference type="Proteomes" id="UP000298058"/>
    </source>
</evidence>
<dbReference type="Proteomes" id="UP000298058">
    <property type="component" value="Unassembled WGS sequence"/>
</dbReference>
<dbReference type="RefSeq" id="WP_135760027.1">
    <property type="nucleotide sequence ID" value="NZ_RQHW01000028.1"/>
</dbReference>
<gene>
    <name evidence="1" type="ORF">EHS15_08005</name>
</gene>
<sequence length="109" mass="12503">MVKAEGTDIHRKKIMFFDEAILQHRSADKESSKIETLLKRANSIIKEANGDSGYRGDVILKVTHKPEYKKAQFAKAKDDLEQIDLKKNLLSEESLKLFLELKSEIEKAE</sequence>
<keyword evidence="2" id="KW-1185">Reference proteome</keyword>
<dbReference type="AlphaFoldDB" id="A0A4R9M178"/>
<protein>
    <submittedName>
        <fullName evidence="1">Uncharacterized protein</fullName>
    </submittedName>
</protein>
<name>A0A4R9M178_9LEPT</name>